<feature type="chain" id="PRO_5039153618" description="FAS1 domain-containing protein" evidence="1">
    <location>
        <begin position="26"/>
        <end position="135"/>
    </location>
</feature>
<keyword evidence="4" id="KW-1185">Reference proteome</keyword>
<evidence type="ECO:0000313" key="4">
    <source>
        <dbReference type="Proteomes" id="UP000828390"/>
    </source>
</evidence>
<evidence type="ECO:0000256" key="1">
    <source>
        <dbReference type="SAM" id="SignalP"/>
    </source>
</evidence>
<accession>A0A9D3YMM7</accession>
<dbReference type="InterPro" id="IPR000782">
    <property type="entry name" value="FAS1_domain"/>
</dbReference>
<dbReference type="AlphaFoldDB" id="A0A9D3YMM7"/>
<sequence>MLFPVAHAQWLVSLLLLFQLLHVDALRTITEEIEFNGHRGKFASLIKTYNLSHHFERPGITVFVPVSSSNDVFLTEAAWFGYNTSDRATVESILLYHIADSVTSVADMSSRKSAMTPLEGQRRWYFGSYNYGDSI</sequence>
<name>A0A9D3YMM7_DREPO</name>
<evidence type="ECO:0000313" key="3">
    <source>
        <dbReference type="EMBL" id="KAH3702771.1"/>
    </source>
</evidence>
<gene>
    <name evidence="3" type="ORF">DPMN_077798</name>
</gene>
<reference evidence="3" key="1">
    <citation type="journal article" date="2019" name="bioRxiv">
        <title>The Genome of the Zebra Mussel, Dreissena polymorpha: A Resource for Invasive Species Research.</title>
        <authorList>
            <person name="McCartney M.A."/>
            <person name="Auch B."/>
            <person name="Kono T."/>
            <person name="Mallez S."/>
            <person name="Zhang Y."/>
            <person name="Obille A."/>
            <person name="Becker A."/>
            <person name="Abrahante J.E."/>
            <person name="Garbe J."/>
            <person name="Badalamenti J.P."/>
            <person name="Herman A."/>
            <person name="Mangelson H."/>
            <person name="Liachko I."/>
            <person name="Sullivan S."/>
            <person name="Sone E.D."/>
            <person name="Koren S."/>
            <person name="Silverstein K.A.T."/>
            <person name="Beckman K.B."/>
            <person name="Gohl D.M."/>
        </authorList>
    </citation>
    <scope>NUCLEOTIDE SEQUENCE</scope>
    <source>
        <strain evidence="3">Duluth1</strain>
        <tissue evidence="3">Whole animal</tissue>
    </source>
</reference>
<dbReference type="PROSITE" id="PS50213">
    <property type="entry name" value="FAS1"/>
    <property type="match status" value="1"/>
</dbReference>
<dbReference type="Proteomes" id="UP000828390">
    <property type="component" value="Unassembled WGS sequence"/>
</dbReference>
<organism evidence="3 4">
    <name type="scientific">Dreissena polymorpha</name>
    <name type="common">Zebra mussel</name>
    <name type="synonym">Mytilus polymorpha</name>
    <dbReference type="NCBI Taxonomy" id="45954"/>
    <lineage>
        <taxon>Eukaryota</taxon>
        <taxon>Metazoa</taxon>
        <taxon>Spiralia</taxon>
        <taxon>Lophotrochozoa</taxon>
        <taxon>Mollusca</taxon>
        <taxon>Bivalvia</taxon>
        <taxon>Autobranchia</taxon>
        <taxon>Heteroconchia</taxon>
        <taxon>Euheterodonta</taxon>
        <taxon>Imparidentia</taxon>
        <taxon>Neoheterodontei</taxon>
        <taxon>Myida</taxon>
        <taxon>Dreissenoidea</taxon>
        <taxon>Dreissenidae</taxon>
        <taxon>Dreissena</taxon>
    </lineage>
</organism>
<feature type="signal peptide" evidence="1">
    <location>
        <begin position="1"/>
        <end position="25"/>
    </location>
</feature>
<dbReference type="SUPFAM" id="SSF82153">
    <property type="entry name" value="FAS1 domain"/>
    <property type="match status" value="1"/>
</dbReference>
<proteinExistence type="predicted"/>
<reference evidence="3" key="2">
    <citation type="submission" date="2020-11" db="EMBL/GenBank/DDBJ databases">
        <authorList>
            <person name="McCartney M.A."/>
            <person name="Auch B."/>
            <person name="Kono T."/>
            <person name="Mallez S."/>
            <person name="Becker A."/>
            <person name="Gohl D.M."/>
            <person name="Silverstein K.A.T."/>
            <person name="Koren S."/>
            <person name="Bechman K.B."/>
            <person name="Herman A."/>
            <person name="Abrahante J.E."/>
            <person name="Garbe J."/>
        </authorList>
    </citation>
    <scope>NUCLEOTIDE SEQUENCE</scope>
    <source>
        <strain evidence="3">Duluth1</strain>
        <tissue evidence="3">Whole animal</tissue>
    </source>
</reference>
<comment type="caution">
    <text evidence="3">The sequence shown here is derived from an EMBL/GenBank/DDBJ whole genome shotgun (WGS) entry which is preliminary data.</text>
</comment>
<protein>
    <recommendedName>
        <fullName evidence="2">FAS1 domain-containing protein</fullName>
    </recommendedName>
</protein>
<keyword evidence="1" id="KW-0732">Signal</keyword>
<feature type="non-terminal residue" evidence="3">
    <location>
        <position position="1"/>
    </location>
</feature>
<dbReference type="Pfam" id="PF02469">
    <property type="entry name" value="Fasciclin"/>
    <property type="match status" value="1"/>
</dbReference>
<dbReference type="Gene3D" id="2.30.180.10">
    <property type="entry name" value="FAS1 domain"/>
    <property type="match status" value="1"/>
</dbReference>
<feature type="domain" description="FAS1" evidence="2">
    <location>
        <begin position="26"/>
        <end position="135"/>
    </location>
</feature>
<evidence type="ECO:0000259" key="2">
    <source>
        <dbReference type="PROSITE" id="PS50213"/>
    </source>
</evidence>
<dbReference type="EMBL" id="JAIWYP010000015">
    <property type="protein sequence ID" value="KAH3702771.1"/>
    <property type="molecule type" value="Genomic_DNA"/>
</dbReference>
<dbReference type="InterPro" id="IPR036378">
    <property type="entry name" value="FAS1_dom_sf"/>
</dbReference>